<dbReference type="Pfam" id="PF03351">
    <property type="entry name" value="DOMON"/>
    <property type="match status" value="1"/>
</dbReference>
<dbReference type="InterPro" id="IPR005018">
    <property type="entry name" value="DOMON_domain"/>
</dbReference>
<proteinExistence type="predicted"/>
<name>A0A9Q0N9W9_9DIPT</name>
<evidence type="ECO:0000313" key="3">
    <source>
        <dbReference type="EMBL" id="KAJ6646047.1"/>
    </source>
</evidence>
<feature type="domain" description="DOMON" evidence="2">
    <location>
        <begin position="35"/>
        <end position="100"/>
    </location>
</feature>
<evidence type="ECO:0000256" key="1">
    <source>
        <dbReference type="SAM" id="SignalP"/>
    </source>
</evidence>
<feature type="signal peptide" evidence="1">
    <location>
        <begin position="1"/>
        <end position="18"/>
    </location>
</feature>
<organism evidence="3 4">
    <name type="scientific">Pseudolycoriella hygida</name>
    <dbReference type="NCBI Taxonomy" id="35572"/>
    <lineage>
        <taxon>Eukaryota</taxon>
        <taxon>Metazoa</taxon>
        <taxon>Ecdysozoa</taxon>
        <taxon>Arthropoda</taxon>
        <taxon>Hexapoda</taxon>
        <taxon>Insecta</taxon>
        <taxon>Pterygota</taxon>
        <taxon>Neoptera</taxon>
        <taxon>Endopterygota</taxon>
        <taxon>Diptera</taxon>
        <taxon>Nematocera</taxon>
        <taxon>Sciaroidea</taxon>
        <taxon>Sciaridae</taxon>
        <taxon>Pseudolycoriella</taxon>
    </lineage>
</organism>
<dbReference type="OrthoDB" id="10003276at2759"/>
<dbReference type="PROSITE" id="PS50836">
    <property type="entry name" value="DOMON"/>
    <property type="match status" value="1"/>
</dbReference>
<dbReference type="AlphaFoldDB" id="A0A9Q0N9W9"/>
<sequence>MQFATILIPLWIICGVESSSHDHRWLRTEVMDGNGLYILDWKIVEKEIVFRVTANTRGFIGLGFSLKSGKMSDADLVLAWVDDRTGKPTVLAHQLDTAIL</sequence>
<gene>
    <name evidence="3" type="ORF">Bhyg_01256</name>
</gene>
<comment type="caution">
    <text evidence="3">The sequence shown here is derived from an EMBL/GenBank/DDBJ whole genome shotgun (WGS) entry which is preliminary data.</text>
</comment>
<dbReference type="InterPro" id="IPR045266">
    <property type="entry name" value="DOH_DOMON"/>
</dbReference>
<keyword evidence="4" id="KW-1185">Reference proteome</keyword>
<reference evidence="3" key="1">
    <citation type="submission" date="2022-07" db="EMBL/GenBank/DDBJ databases">
        <authorList>
            <person name="Trinca V."/>
            <person name="Uliana J.V.C."/>
            <person name="Torres T.T."/>
            <person name="Ward R.J."/>
            <person name="Monesi N."/>
        </authorList>
    </citation>
    <scope>NUCLEOTIDE SEQUENCE</scope>
    <source>
        <strain evidence="3">HSMRA1968</strain>
        <tissue evidence="3">Whole embryos</tissue>
    </source>
</reference>
<feature type="chain" id="PRO_5040307838" evidence="1">
    <location>
        <begin position="19"/>
        <end position="100"/>
    </location>
</feature>
<accession>A0A9Q0N9W9</accession>
<dbReference type="EMBL" id="WJQU01000001">
    <property type="protein sequence ID" value="KAJ6646047.1"/>
    <property type="molecule type" value="Genomic_DNA"/>
</dbReference>
<evidence type="ECO:0000259" key="2">
    <source>
        <dbReference type="PROSITE" id="PS50836"/>
    </source>
</evidence>
<evidence type="ECO:0000313" key="4">
    <source>
        <dbReference type="Proteomes" id="UP001151699"/>
    </source>
</evidence>
<protein>
    <submittedName>
        <fullName evidence="3">MOXD1 like 1</fullName>
    </submittedName>
</protein>
<dbReference type="Proteomes" id="UP001151699">
    <property type="component" value="Chromosome A"/>
</dbReference>
<dbReference type="CDD" id="cd09631">
    <property type="entry name" value="DOMON_DOH"/>
    <property type="match status" value="1"/>
</dbReference>
<keyword evidence="1" id="KW-0732">Signal</keyword>